<feature type="domain" description="Acyl-CoA oxidase/dehydrogenase middle" evidence="7">
    <location>
        <begin position="127"/>
        <end position="217"/>
    </location>
</feature>
<dbReference type="Gene3D" id="1.20.140.10">
    <property type="entry name" value="Butyryl-CoA Dehydrogenase, subunit A, domain 3"/>
    <property type="match status" value="1"/>
</dbReference>
<dbReference type="PIRSF" id="PIRSF016578">
    <property type="entry name" value="HsaA"/>
    <property type="match status" value="1"/>
</dbReference>
<dbReference type="Gene3D" id="1.10.540.10">
    <property type="entry name" value="Acyl-CoA dehydrogenase/oxidase, N-terminal domain"/>
    <property type="match status" value="1"/>
</dbReference>
<evidence type="ECO:0000256" key="2">
    <source>
        <dbReference type="ARBA" id="ARBA00009347"/>
    </source>
</evidence>
<dbReference type="InterPro" id="IPR013786">
    <property type="entry name" value="AcylCoA_DH/ox_N"/>
</dbReference>
<dbReference type="CDD" id="cd00567">
    <property type="entry name" value="ACAD"/>
    <property type="match status" value="1"/>
</dbReference>
<dbReference type="InterPro" id="IPR006091">
    <property type="entry name" value="Acyl-CoA_Oxase/DH_mid-dom"/>
</dbReference>
<dbReference type="Gene3D" id="2.40.110.10">
    <property type="entry name" value="Butyryl-CoA Dehydrogenase, subunit A, domain 2"/>
    <property type="match status" value="1"/>
</dbReference>
<comment type="caution">
    <text evidence="9">The sequence shown here is derived from an EMBL/GenBank/DDBJ whole genome shotgun (WGS) entry which is preliminary data.</text>
</comment>
<keyword evidence="4 5" id="KW-0274">FAD</keyword>
<dbReference type="PANTHER" id="PTHR43884">
    <property type="entry name" value="ACYL-COA DEHYDROGENASE"/>
    <property type="match status" value="1"/>
</dbReference>
<feature type="domain" description="Acyl-CoA dehydrogenase/oxidase N-terminal" evidence="8">
    <location>
        <begin position="23"/>
        <end position="90"/>
    </location>
</feature>
<accession>A0A7X0C9R8</accession>
<dbReference type="SUPFAM" id="SSF56645">
    <property type="entry name" value="Acyl-CoA dehydrogenase NM domain-like"/>
    <property type="match status" value="1"/>
</dbReference>
<organism evidence="9 10">
    <name type="scientific">Nonomuraea muscovyensis</name>
    <dbReference type="NCBI Taxonomy" id="1124761"/>
    <lineage>
        <taxon>Bacteria</taxon>
        <taxon>Bacillati</taxon>
        <taxon>Actinomycetota</taxon>
        <taxon>Actinomycetes</taxon>
        <taxon>Streptosporangiales</taxon>
        <taxon>Streptosporangiaceae</taxon>
        <taxon>Nonomuraea</taxon>
    </lineage>
</organism>
<dbReference type="AlphaFoldDB" id="A0A7X0C9R8"/>
<reference evidence="9 10" key="1">
    <citation type="submission" date="2020-08" db="EMBL/GenBank/DDBJ databases">
        <title>Sequencing the genomes of 1000 actinobacteria strains.</title>
        <authorList>
            <person name="Klenk H.-P."/>
        </authorList>
    </citation>
    <scope>NUCLEOTIDE SEQUENCE [LARGE SCALE GENOMIC DNA]</scope>
    <source>
        <strain evidence="9 10">DSM 45913</strain>
    </source>
</reference>
<dbReference type="EMBL" id="JACHJB010000004">
    <property type="protein sequence ID" value="MBB6351175.1"/>
    <property type="molecule type" value="Genomic_DNA"/>
</dbReference>
<evidence type="ECO:0000259" key="7">
    <source>
        <dbReference type="Pfam" id="PF02770"/>
    </source>
</evidence>
<dbReference type="InterPro" id="IPR036250">
    <property type="entry name" value="AcylCo_DH-like_C"/>
</dbReference>
<keyword evidence="5" id="KW-0560">Oxidoreductase</keyword>
<evidence type="ECO:0000259" key="6">
    <source>
        <dbReference type="Pfam" id="PF00441"/>
    </source>
</evidence>
<dbReference type="SUPFAM" id="SSF47203">
    <property type="entry name" value="Acyl-CoA dehydrogenase C-terminal domain-like"/>
    <property type="match status" value="1"/>
</dbReference>
<evidence type="ECO:0000313" key="9">
    <source>
        <dbReference type="EMBL" id="MBB6351175.1"/>
    </source>
</evidence>
<protein>
    <submittedName>
        <fullName evidence="9">Alkylation response protein AidB-like acyl-CoA dehydrogenase</fullName>
    </submittedName>
</protein>
<dbReference type="Pfam" id="PF02771">
    <property type="entry name" value="Acyl-CoA_dh_N"/>
    <property type="match status" value="1"/>
</dbReference>
<dbReference type="Proteomes" id="UP000583800">
    <property type="component" value="Unassembled WGS sequence"/>
</dbReference>
<dbReference type="GO" id="GO:0050660">
    <property type="term" value="F:flavin adenine dinucleotide binding"/>
    <property type="evidence" value="ECO:0007669"/>
    <property type="project" value="InterPro"/>
</dbReference>
<dbReference type="InterPro" id="IPR046373">
    <property type="entry name" value="Acyl-CoA_Oxase/DH_mid-dom_sf"/>
</dbReference>
<evidence type="ECO:0000256" key="1">
    <source>
        <dbReference type="ARBA" id="ARBA00001974"/>
    </source>
</evidence>
<sequence length="410" mass="44093">MRQCLDERQRSLLALTDKVVPALSERAARHDRDNAFPHDNYNDLRDAGLMRLTVPEELGGLGADQQDMLLVLEQLAAADGATTLAYAMHVAPLGSWGLTWRRTGAPPLEQVLRLAATGHLTLAAIASEIGTSNLFTDARTTATRVDGGFLLNGRKNFGTNSAVATMWASTARYEDPELGPRLLVLLVDPAGKGVTIEQTWDTLGMRATQSNDVVFDDLFVPDQGVVQSIPIGHFDVQVLETIICWTAPSFGAVYTGIAAGALDWAVEQIRRRGLDRDARVQDAIADVEIALEVNRSVLRRHAAEVTNGQLIGQLGVQEGLGRCAFVKNVCTNNAAAIMTRLADVVGGAAYSRTQPFERMWRDVQAGLIMPINNRTGKELIGASALGIALAPVAPAPRFPGAAPSTGDERR</sequence>
<dbReference type="GO" id="GO:0006552">
    <property type="term" value="P:L-leucine catabolic process"/>
    <property type="evidence" value="ECO:0007669"/>
    <property type="project" value="TreeGrafter"/>
</dbReference>
<feature type="domain" description="Acyl-CoA dehydrogenase/oxidase C-terminal" evidence="6">
    <location>
        <begin position="245"/>
        <end position="368"/>
    </location>
</feature>
<dbReference type="PANTHER" id="PTHR43884:SF12">
    <property type="entry name" value="ISOVALERYL-COA DEHYDROGENASE, MITOCHONDRIAL-RELATED"/>
    <property type="match status" value="1"/>
</dbReference>
<dbReference type="InterPro" id="IPR009100">
    <property type="entry name" value="AcylCoA_DH/oxidase_NM_dom_sf"/>
</dbReference>
<proteinExistence type="inferred from homology"/>
<gene>
    <name evidence="9" type="ORF">FHU36_007758</name>
</gene>
<dbReference type="RefSeq" id="WP_185088975.1">
    <property type="nucleotide sequence ID" value="NZ_JACHJB010000004.1"/>
</dbReference>
<name>A0A7X0C9R8_9ACTN</name>
<comment type="similarity">
    <text evidence="2 5">Belongs to the acyl-CoA dehydrogenase family.</text>
</comment>
<comment type="cofactor">
    <cofactor evidence="1 5">
        <name>FAD</name>
        <dbReference type="ChEBI" id="CHEBI:57692"/>
    </cofactor>
</comment>
<dbReference type="GO" id="GO:0008470">
    <property type="term" value="F:3-methylbutanoyl-CoA dehydrogenase activity"/>
    <property type="evidence" value="ECO:0007669"/>
    <property type="project" value="TreeGrafter"/>
</dbReference>
<evidence type="ECO:0000259" key="8">
    <source>
        <dbReference type="Pfam" id="PF02771"/>
    </source>
</evidence>
<dbReference type="Pfam" id="PF00441">
    <property type="entry name" value="Acyl-CoA_dh_1"/>
    <property type="match status" value="1"/>
</dbReference>
<dbReference type="InterPro" id="IPR037069">
    <property type="entry name" value="AcylCoA_DH/ox_N_sf"/>
</dbReference>
<evidence type="ECO:0000256" key="5">
    <source>
        <dbReference type="RuleBase" id="RU362125"/>
    </source>
</evidence>
<evidence type="ECO:0000256" key="3">
    <source>
        <dbReference type="ARBA" id="ARBA00022630"/>
    </source>
</evidence>
<evidence type="ECO:0000256" key="4">
    <source>
        <dbReference type="ARBA" id="ARBA00022827"/>
    </source>
</evidence>
<dbReference type="Pfam" id="PF02770">
    <property type="entry name" value="Acyl-CoA_dh_M"/>
    <property type="match status" value="1"/>
</dbReference>
<keyword evidence="10" id="KW-1185">Reference proteome</keyword>
<dbReference type="InterPro" id="IPR009075">
    <property type="entry name" value="AcylCo_DH/oxidase_C"/>
</dbReference>
<keyword evidence="3 5" id="KW-0285">Flavoprotein</keyword>
<evidence type="ECO:0000313" key="10">
    <source>
        <dbReference type="Proteomes" id="UP000583800"/>
    </source>
</evidence>